<dbReference type="Pfam" id="PF14860">
    <property type="entry name" value="DrrA_P4M"/>
    <property type="match status" value="1"/>
</dbReference>
<feature type="coiled-coil region" evidence="4">
    <location>
        <begin position="360"/>
        <end position="391"/>
    </location>
</feature>
<dbReference type="Pfam" id="PF12796">
    <property type="entry name" value="Ank_2"/>
    <property type="match status" value="1"/>
</dbReference>
<evidence type="ECO:0000259" key="5">
    <source>
        <dbReference type="Pfam" id="PF14860"/>
    </source>
</evidence>
<protein>
    <submittedName>
        <fullName evidence="6">Defects in Rab1 recruitment protein A</fullName>
    </submittedName>
</protein>
<accession>A0A078KTJ3</accession>
<dbReference type="PANTHER" id="PTHR24198:SF165">
    <property type="entry name" value="ANKYRIN REPEAT-CONTAINING PROTEIN-RELATED"/>
    <property type="match status" value="1"/>
</dbReference>
<evidence type="ECO:0000256" key="1">
    <source>
        <dbReference type="ARBA" id="ARBA00022737"/>
    </source>
</evidence>
<name>A0A078KTJ3_9GAMM</name>
<sequence length="1114" mass="125436">MKSKVEPVIALKEAGIADAVRAMNLLDKLELGKKWSRVKGQGWSLRCPVKPEEALAYIDQIEKAFGDYNLSIERGEVNPDGTINLIIPTQITYAIGAQTPSLVVDRNWFISRLETELKKAIRTYDLDRIKQLISHPEVDVGKVDDEGNTLLNYAITSGDPEIITLIKSRQDPLNQEDLDLPVNWSWQGHLISRASALGECALLMRSEEPQQSSFKKISAELEGKDGVILFNHELYYVDQKKETIQKIQKTTENSEKYTALIATISATSGSLTVADSATLQISASLIGKTPGGYEGRVSERGVCFGISHMAMQAFMANDYDNFYRRMQLISALPVESFNEKITGLEAKRSTLTSQSRIDYKQLSEEEKTALKNENKETIERIRKEVNQWKHRNGKSEVEAENYLAEKTGNFLFSAFLEKKIQENFSKDELLLLDTRTLFEGIALYFAPQEEAQLFDKRTTQDVLATAPIVQSQIMEEQGGVVKLAAFCGAYDNQKINSYFAGLQEAINNTKPPLEKNLTLSLGSSNHSIVVSFDPKKQKWFLVDPNGIAKAFSAENVVKALSDNGIAVFSTEVFSTQSGSEALIPIVENWMQGEQWKVAHQIDNNTPLIMDSDGVNLILMLIKSNQIETLKELLQKAVDPNKPLLQGKTPLHYAIAMNKNPEIIKILLDDPRIDPNVKGPGGNTPLYDAITNNNPKVIKMLLDDPRVDPNVKSADGYIPLYDAIFINKNPEVIKLVLDNPRVDPNIKSPDGDTVLYEAIFLNRDPEIIKMLLENPRIDLNNEDGQKTWQYAVDNNMAPQIITMMDKLRQKQDENIQKSGRTTTIEFNDDQLEESKEETEALVQETSQIQQNEKINFNLNIANFASKKPLSDDNDQRSVSVSQNYSTLKEDVLYYPYSMDDHSKLHFQQSETINFSSNILSFAPKRSLLVDPQTVSMSQSYSMPKVEDLYYTDGKDDHSRHHFQQNEETNFSLNIANFAPKKPLLDSNDLQPVSASPKFFSLKDMDSYYPYGKDGHSRLHLAPAKSNDPKYEHLKGDVLKRKILLDFKHKLESCSNEDDLRAVISEIKGSKEYAILDKAQTWQAPTPDAKNALENMIADSELELGISLEDNSTPSM</sequence>
<dbReference type="InterPro" id="IPR002110">
    <property type="entry name" value="Ankyrin_rpt"/>
</dbReference>
<evidence type="ECO:0000256" key="4">
    <source>
        <dbReference type="SAM" id="Coils"/>
    </source>
</evidence>
<keyword evidence="7" id="KW-1185">Reference proteome</keyword>
<dbReference type="AlphaFoldDB" id="A0A078KTJ3"/>
<dbReference type="EMBL" id="CCSB01000001">
    <property type="protein sequence ID" value="CDZ76381.1"/>
    <property type="molecule type" value="Genomic_DNA"/>
</dbReference>
<dbReference type="RefSeq" id="WP_052403107.1">
    <property type="nucleotide sequence ID" value="NZ_CCVW01000001.1"/>
</dbReference>
<evidence type="ECO:0000256" key="3">
    <source>
        <dbReference type="PROSITE-ProRule" id="PRU00023"/>
    </source>
</evidence>
<evidence type="ECO:0000313" key="7">
    <source>
        <dbReference type="Proteomes" id="UP000044071"/>
    </source>
</evidence>
<evidence type="ECO:0000313" key="6">
    <source>
        <dbReference type="EMBL" id="CDZ76381.1"/>
    </source>
</evidence>
<dbReference type="GO" id="GO:0031267">
    <property type="term" value="F:small GTPase binding"/>
    <property type="evidence" value="ECO:0007669"/>
    <property type="project" value="InterPro"/>
</dbReference>
<dbReference type="InterPro" id="IPR038346">
    <property type="entry name" value="DrrA_PI4P-bd_sf"/>
</dbReference>
<gene>
    <name evidence="6" type="primary">drrA_1</name>
    <name evidence="6" type="ORF">BN59_00650</name>
</gene>
<dbReference type="InterPro" id="IPR036770">
    <property type="entry name" value="Ankyrin_rpt-contain_sf"/>
</dbReference>
<dbReference type="OrthoDB" id="5653294at2"/>
<dbReference type="SUPFAM" id="SSF48403">
    <property type="entry name" value="Ankyrin repeat"/>
    <property type="match status" value="1"/>
</dbReference>
<feature type="domain" description="DrrA phosphatidylinositol 4-phosphate binding" evidence="5">
    <location>
        <begin position="1015"/>
        <end position="1100"/>
    </location>
</feature>
<dbReference type="STRING" id="1034943.BN59_00650"/>
<dbReference type="Gene3D" id="1.25.40.20">
    <property type="entry name" value="Ankyrin repeat-containing domain"/>
    <property type="match status" value="2"/>
</dbReference>
<evidence type="ECO:0000256" key="2">
    <source>
        <dbReference type="ARBA" id="ARBA00023043"/>
    </source>
</evidence>
<keyword evidence="1" id="KW-0677">Repeat</keyword>
<reference evidence="6 7" key="1">
    <citation type="submission" date="2014-06" db="EMBL/GenBank/DDBJ databases">
        <authorList>
            <person name="Urmite Genomes Urmite Genomes"/>
        </authorList>
    </citation>
    <scope>NUCLEOTIDE SEQUENCE [LARGE SCALE GENOMIC DNA]</scope>
</reference>
<keyword evidence="4" id="KW-0175">Coiled coil</keyword>
<dbReference type="SMART" id="SM00248">
    <property type="entry name" value="ANK"/>
    <property type="match status" value="7"/>
</dbReference>
<proteinExistence type="predicted"/>
<dbReference type="PROSITE" id="PS50297">
    <property type="entry name" value="ANK_REP_REGION"/>
    <property type="match status" value="1"/>
</dbReference>
<dbReference type="eggNOG" id="COG0666">
    <property type="taxonomic scope" value="Bacteria"/>
</dbReference>
<dbReference type="GO" id="GO:0044161">
    <property type="term" value="C:host cell cytoplasmic vesicle"/>
    <property type="evidence" value="ECO:0007669"/>
    <property type="project" value="InterPro"/>
</dbReference>
<keyword evidence="2 3" id="KW-0040">ANK repeat</keyword>
<feature type="coiled-coil region" evidence="4">
    <location>
        <begin position="823"/>
        <end position="850"/>
    </location>
</feature>
<dbReference type="InterPro" id="IPR028057">
    <property type="entry name" value="DrrA_P4M"/>
</dbReference>
<organism evidence="6 7">
    <name type="scientific">Legionella massiliensis</name>
    <dbReference type="NCBI Taxonomy" id="1034943"/>
    <lineage>
        <taxon>Bacteria</taxon>
        <taxon>Pseudomonadati</taxon>
        <taxon>Pseudomonadota</taxon>
        <taxon>Gammaproteobacteria</taxon>
        <taxon>Legionellales</taxon>
        <taxon>Legionellaceae</taxon>
        <taxon>Legionella</taxon>
    </lineage>
</organism>
<dbReference type="PANTHER" id="PTHR24198">
    <property type="entry name" value="ANKYRIN REPEAT AND PROTEIN KINASE DOMAIN-CONTAINING PROTEIN"/>
    <property type="match status" value="1"/>
</dbReference>
<dbReference type="PROSITE" id="PS50088">
    <property type="entry name" value="ANK_REPEAT"/>
    <property type="match status" value="1"/>
</dbReference>
<feature type="repeat" description="ANK" evidence="3">
    <location>
        <begin position="645"/>
        <end position="668"/>
    </location>
</feature>
<dbReference type="Gene3D" id="1.20.1280.280">
    <property type="match status" value="1"/>
</dbReference>
<dbReference type="Proteomes" id="UP000044071">
    <property type="component" value="Unassembled WGS sequence"/>
</dbReference>